<evidence type="ECO:0000256" key="8">
    <source>
        <dbReference type="ARBA" id="ARBA00023242"/>
    </source>
</evidence>
<keyword evidence="8" id="KW-0539">Nucleus</keyword>
<evidence type="ECO:0000256" key="6">
    <source>
        <dbReference type="ARBA" id="ARBA00022801"/>
    </source>
</evidence>
<reference evidence="12" key="1">
    <citation type="submission" date="2009-08" db="EMBL/GenBank/DDBJ databases">
        <title>Annotation of Salpingoeca rosetta.</title>
        <authorList>
            <consortium name="The Broad Institute Genome Sequencing Platform"/>
            <person name="Russ C."/>
            <person name="Cuomo C."/>
            <person name="Burger G."/>
            <person name="Gray M.W."/>
            <person name="Holland P.W.H."/>
            <person name="King N."/>
            <person name="Lang F.B.F."/>
            <person name="Roger A.J."/>
            <person name="Ruiz-Trillo I."/>
            <person name="Young S.K."/>
            <person name="Zeng Q."/>
            <person name="Gargeya S."/>
            <person name="Alvarado L."/>
            <person name="Berlin A."/>
            <person name="Chapman S.B."/>
            <person name="Chen Z."/>
            <person name="Freedman E."/>
            <person name="Gellesch M."/>
            <person name="Goldberg J."/>
            <person name="Griggs A."/>
            <person name="Gujja S."/>
            <person name="Heilman E."/>
            <person name="Heiman D."/>
            <person name="Howarth C."/>
            <person name="Mehta T."/>
            <person name="Neiman D."/>
            <person name="Pearson M."/>
            <person name="Roberts A."/>
            <person name="Saif S."/>
            <person name="Shea T."/>
            <person name="Shenoy N."/>
            <person name="Sisk P."/>
            <person name="Stolte C."/>
            <person name="Sykes S."/>
            <person name="White J."/>
            <person name="Yandava C."/>
            <person name="Haas B."/>
            <person name="Nusbaum C."/>
            <person name="Birren B."/>
        </authorList>
    </citation>
    <scope>NUCLEOTIDE SEQUENCE [LARGE SCALE GENOMIC DNA]</scope>
    <source>
        <strain evidence="12">ATCC 50818</strain>
    </source>
</reference>
<evidence type="ECO:0000256" key="2">
    <source>
        <dbReference type="ARBA" id="ARBA00010489"/>
    </source>
</evidence>
<feature type="compositionally biased region" description="Basic and acidic residues" evidence="10">
    <location>
        <begin position="79"/>
        <end position="97"/>
    </location>
</feature>
<keyword evidence="13" id="KW-1185">Reference proteome</keyword>
<dbReference type="KEGG" id="sre:PTSG_02627"/>
<dbReference type="CDD" id="cd06144">
    <property type="entry name" value="REX4_like"/>
    <property type="match status" value="1"/>
</dbReference>
<evidence type="ECO:0000256" key="7">
    <source>
        <dbReference type="ARBA" id="ARBA00022839"/>
    </source>
</evidence>
<evidence type="ECO:0000256" key="9">
    <source>
        <dbReference type="ARBA" id="ARBA00025599"/>
    </source>
</evidence>
<organism evidence="13">
    <name type="scientific">Salpingoeca rosetta (strain ATCC 50818 / BSB-021)</name>
    <dbReference type="NCBI Taxonomy" id="946362"/>
    <lineage>
        <taxon>Eukaryota</taxon>
        <taxon>Choanoflagellata</taxon>
        <taxon>Craspedida</taxon>
        <taxon>Salpingoecidae</taxon>
        <taxon>Salpingoeca</taxon>
    </lineage>
</organism>
<dbReference type="Proteomes" id="UP000007799">
    <property type="component" value="Unassembled WGS sequence"/>
</dbReference>
<dbReference type="InterPro" id="IPR012337">
    <property type="entry name" value="RNaseH-like_sf"/>
</dbReference>
<comment type="function">
    <text evidence="9">Exoribonuclease involved in ribosome biosynthesis. Involved in the processing of ITS1, the internal transcribed spacer localized between the 18S and 5.8S rRNAs.</text>
</comment>
<dbReference type="PANTHER" id="PTHR12801">
    <property type="entry name" value="RNA EXONUCLEASE REXO1 / RECO3 FAMILY MEMBER-RELATED"/>
    <property type="match status" value="1"/>
</dbReference>
<evidence type="ECO:0000259" key="11">
    <source>
        <dbReference type="SMART" id="SM00479"/>
    </source>
</evidence>
<feature type="region of interest" description="Disordered" evidence="10">
    <location>
        <begin position="247"/>
        <end position="266"/>
    </location>
</feature>
<evidence type="ECO:0000256" key="1">
    <source>
        <dbReference type="ARBA" id="ARBA00004123"/>
    </source>
</evidence>
<evidence type="ECO:0000313" key="13">
    <source>
        <dbReference type="Proteomes" id="UP000007799"/>
    </source>
</evidence>
<dbReference type="RefSeq" id="XP_004996125.1">
    <property type="nucleotide sequence ID" value="XM_004996068.1"/>
</dbReference>
<keyword evidence="4" id="KW-0698">rRNA processing</keyword>
<dbReference type="InParanoid" id="F2U2U8"/>
<feature type="compositionally biased region" description="Basic residues" evidence="10">
    <location>
        <begin position="36"/>
        <end position="53"/>
    </location>
</feature>
<dbReference type="FunFam" id="3.30.420.10:FF:000007">
    <property type="entry name" value="Interferon-stimulated exonuclease gene 20"/>
    <property type="match status" value="1"/>
</dbReference>
<feature type="region of interest" description="Disordered" evidence="10">
    <location>
        <begin position="564"/>
        <end position="595"/>
    </location>
</feature>
<feature type="compositionally biased region" description="Gly residues" evidence="10">
    <location>
        <begin position="1"/>
        <end position="12"/>
    </location>
</feature>
<feature type="region of interest" description="Disordered" evidence="10">
    <location>
        <begin position="1"/>
        <end position="157"/>
    </location>
</feature>
<protein>
    <recommendedName>
        <fullName evidence="3">RNA exonuclease 4</fullName>
    </recommendedName>
</protein>
<dbReference type="STRING" id="946362.F2U2U8"/>
<evidence type="ECO:0000256" key="10">
    <source>
        <dbReference type="SAM" id="MobiDB-lite"/>
    </source>
</evidence>
<proteinExistence type="inferred from homology"/>
<feature type="compositionally biased region" description="Basic residues" evidence="10">
    <location>
        <begin position="572"/>
        <end position="595"/>
    </location>
</feature>
<accession>F2U2U8</accession>
<evidence type="ECO:0000256" key="3">
    <source>
        <dbReference type="ARBA" id="ARBA00016937"/>
    </source>
</evidence>
<keyword evidence="5" id="KW-0540">Nuclease</keyword>
<feature type="compositionally biased region" description="Low complexity" evidence="10">
    <location>
        <begin position="247"/>
        <end position="258"/>
    </location>
</feature>
<name>F2U2U8_SALR5</name>
<dbReference type="InterPro" id="IPR036397">
    <property type="entry name" value="RNaseH_sf"/>
</dbReference>
<dbReference type="InterPro" id="IPR037431">
    <property type="entry name" value="REX4_DEDDh_dom"/>
</dbReference>
<dbReference type="EMBL" id="GL832960">
    <property type="protein sequence ID" value="EGD81942.1"/>
    <property type="molecule type" value="Genomic_DNA"/>
</dbReference>
<dbReference type="GeneID" id="16076713"/>
<dbReference type="GO" id="GO:0008408">
    <property type="term" value="F:3'-5' exonuclease activity"/>
    <property type="evidence" value="ECO:0007669"/>
    <property type="project" value="InterPro"/>
</dbReference>
<comment type="subcellular location">
    <subcellularLocation>
        <location evidence="1">Nucleus</location>
    </subcellularLocation>
</comment>
<keyword evidence="6" id="KW-0378">Hydrolase</keyword>
<dbReference type="InterPro" id="IPR047021">
    <property type="entry name" value="REXO1/3/4-like"/>
</dbReference>
<dbReference type="Gene3D" id="3.30.420.10">
    <property type="entry name" value="Ribonuclease H-like superfamily/Ribonuclease H"/>
    <property type="match status" value="1"/>
</dbReference>
<feature type="compositionally biased region" description="Low complexity" evidence="10">
    <location>
        <begin position="121"/>
        <end position="150"/>
    </location>
</feature>
<dbReference type="GO" id="GO:0000027">
    <property type="term" value="P:ribosomal large subunit assembly"/>
    <property type="evidence" value="ECO:0007669"/>
    <property type="project" value="TreeGrafter"/>
</dbReference>
<feature type="domain" description="Exonuclease" evidence="11">
    <location>
        <begin position="299"/>
        <end position="460"/>
    </location>
</feature>
<evidence type="ECO:0000256" key="5">
    <source>
        <dbReference type="ARBA" id="ARBA00022722"/>
    </source>
</evidence>
<dbReference type="GO" id="GO:0006364">
    <property type="term" value="P:rRNA processing"/>
    <property type="evidence" value="ECO:0007669"/>
    <property type="project" value="UniProtKB-KW"/>
</dbReference>
<sequence>MKPQQRGGGGGKQPPRWKKNKTHGSGGGDGQDKKDNGKKKQGLNNKRRKKPHKAAAAAGSRGGVPLDGMSNFERLMQQMKDEKKTKGTTKSGKDSKKAKTAAKTRSKPSNTGAAHPKQQLKPTASAAKKTASVKSKSTVPSAPSSTTPTSDQAPVHRKAGSAYENAILARVLAKVNDTKSAKWFEDEDKDDKDRTPVDIENGEGANWCAAVVDAKRHSTQAHTGRSGELAHKRVKQERGVMVSAMTTTTTTTSTSSSSNRTVSDVNGNSVITTTTTASASTTMTTSAMVGLTGGAKPSKLLAIDCEMVGVGKKGLRSVLARCSIVNSRGDVVVDTFVKPTEKVVDYRTHVSGVRPRHLTDAPAFEDVREHVSELVKGKILVGHAIKNDLKVLKLSHPRHLLRDTSIYKPFKAHAGGKRPALRRLAQSILGITLQDGEHDSVEDARAALRLYMHVKSEWESRESFKSRDPIAPALPVGVDADRSNSATATAAPAHAAIGGGGGGGDDDEGQSVLMSAMEELYPNIETAGVGARPNSTNNGYSSGYNRAAMSASAAAAAADKLLMGAGKPKAPEKKRYRNKHQQWRYMQKRKKRGLA</sequence>
<dbReference type="GO" id="GO:0005634">
    <property type="term" value="C:nucleus"/>
    <property type="evidence" value="ECO:0007669"/>
    <property type="project" value="UniProtKB-SubCell"/>
</dbReference>
<comment type="similarity">
    <text evidence="2">Belongs to the REXO4 family.</text>
</comment>
<keyword evidence="7 12" id="KW-0269">Exonuclease</keyword>
<dbReference type="eggNOG" id="KOG2249">
    <property type="taxonomic scope" value="Eukaryota"/>
</dbReference>
<dbReference type="PANTHER" id="PTHR12801:SF45">
    <property type="entry name" value="RNA EXONUCLEASE 4"/>
    <property type="match status" value="1"/>
</dbReference>
<dbReference type="SMART" id="SM00479">
    <property type="entry name" value="EXOIII"/>
    <property type="match status" value="1"/>
</dbReference>
<dbReference type="OrthoDB" id="8191639at2759"/>
<dbReference type="SUPFAM" id="SSF53098">
    <property type="entry name" value="Ribonuclease H-like"/>
    <property type="match status" value="1"/>
</dbReference>
<evidence type="ECO:0000256" key="4">
    <source>
        <dbReference type="ARBA" id="ARBA00022552"/>
    </source>
</evidence>
<dbReference type="Pfam" id="PF00929">
    <property type="entry name" value="RNase_T"/>
    <property type="match status" value="1"/>
</dbReference>
<dbReference type="GO" id="GO:0003676">
    <property type="term" value="F:nucleic acid binding"/>
    <property type="evidence" value="ECO:0007669"/>
    <property type="project" value="InterPro"/>
</dbReference>
<feature type="region of interest" description="Disordered" evidence="10">
    <location>
        <begin position="485"/>
        <end position="510"/>
    </location>
</feature>
<dbReference type="InterPro" id="IPR013520">
    <property type="entry name" value="Ribonucl_H"/>
</dbReference>
<gene>
    <name evidence="12" type="ORF">PTSG_02627</name>
</gene>
<dbReference type="AlphaFoldDB" id="F2U2U8"/>
<evidence type="ECO:0000313" key="12">
    <source>
        <dbReference type="EMBL" id="EGD81942.1"/>
    </source>
</evidence>
<feature type="compositionally biased region" description="Low complexity" evidence="10">
    <location>
        <begin position="486"/>
        <end position="496"/>
    </location>
</feature>